<dbReference type="Gene3D" id="2.90.10.10">
    <property type="entry name" value="Bulb-type lectin domain"/>
    <property type="match status" value="1"/>
</dbReference>
<keyword evidence="10" id="KW-0418">Kinase</keyword>
<evidence type="ECO:0000256" key="7">
    <source>
        <dbReference type="ARBA" id="ARBA00022729"/>
    </source>
</evidence>
<dbReference type="AlphaFoldDB" id="A0AAD9WSX8"/>
<keyword evidence="6 20" id="KW-0812">Transmembrane</keyword>
<dbReference type="FunFam" id="2.90.10.10:FF:000041">
    <property type="entry name" value="Uncharacterized protein"/>
    <property type="match status" value="1"/>
</dbReference>
<dbReference type="InterPro" id="IPR011009">
    <property type="entry name" value="Kinase-like_dom_sf"/>
</dbReference>
<evidence type="ECO:0000256" key="18">
    <source>
        <dbReference type="ARBA" id="ARBA00048679"/>
    </source>
</evidence>
<dbReference type="EMBL" id="JANJYI010000007">
    <property type="protein sequence ID" value="KAK2641343.1"/>
    <property type="molecule type" value="Genomic_DNA"/>
</dbReference>
<dbReference type="Pfam" id="PF01453">
    <property type="entry name" value="B_lectin"/>
    <property type="match status" value="1"/>
</dbReference>
<dbReference type="PROSITE" id="PS50011">
    <property type="entry name" value="PROTEIN_KINASE_DOM"/>
    <property type="match status" value="1"/>
</dbReference>
<evidence type="ECO:0000256" key="12">
    <source>
        <dbReference type="ARBA" id="ARBA00022989"/>
    </source>
</evidence>
<reference evidence="22" key="1">
    <citation type="journal article" date="2023" name="Plant J.">
        <title>Genome sequences and population genomics provide insights into the demographic history, inbreeding, and mutation load of two 'living fossil' tree species of Dipteronia.</title>
        <authorList>
            <person name="Feng Y."/>
            <person name="Comes H.P."/>
            <person name="Chen J."/>
            <person name="Zhu S."/>
            <person name="Lu R."/>
            <person name="Zhang X."/>
            <person name="Li P."/>
            <person name="Qiu J."/>
            <person name="Olsen K.M."/>
            <person name="Qiu Y."/>
        </authorList>
    </citation>
    <scope>NUCLEOTIDE SEQUENCE</scope>
    <source>
        <strain evidence="22">KIB01</strain>
    </source>
</reference>
<dbReference type="Gene3D" id="1.10.510.10">
    <property type="entry name" value="Transferase(Phosphotransferase) domain 1"/>
    <property type="match status" value="1"/>
</dbReference>
<keyword evidence="15" id="KW-0675">Receptor</keyword>
<dbReference type="GO" id="GO:0016020">
    <property type="term" value="C:membrane"/>
    <property type="evidence" value="ECO:0007669"/>
    <property type="project" value="UniProtKB-SubCell"/>
</dbReference>
<name>A0AAD9WSX8_9ROSI</name>
<evidence type="ECO:0000256" key="8">
    <source>
        <dbReference type="ARBA" id="ARBA00022734"/>
    </source>
</evidence>
<feature type="domain" description="Protein kinase" evidence="21">
    <location>
        <begin position="376"/>
        <end position="646"/>
    </location>
</feature>
<dbReference type="GO" id="GO:0004674">
    <property type="term" value="F:protein serine/threonine kinase activity"/>
    <property type="evidence" value="ECO:0007669"/>
    <property type="project" value="UniProtKB-KW"/>
</dbReference>
<keyword evidence="14" id="KW-1015">Disulfide bond</keyword>
<dbReference type="PANTHER" id="PTHR47976">
    <property type="entry name" value="G-TYPE LECTIN S-RECEPTOR-LIKE SERINE/THREONINE-PROTEIN KINASE SD2-5"/>
    <property type="match status" value="1"/>
</dbReference>
<dbReference type="PANTHER" id="PTHR47976:SF47">
    <property type="entry name" value="RECEPTOR-LIKE SERINE_THREONINE-PROTEIN KINASE"/>
    <property type="match status" value="1"/>
</dbReference>
<feature type="binding site" evidence="19">
    <location>
        <position position="407"/>
    </location>
    <ligand>
        <name>ATP</name>
        <dbReference type="ChEBI" id="CHEBI:30616"/>
    </ligand>
</feature>
<dbReference type="Proteomes" id="UP001280121">
    <property type="component" value="Unassembled WGS sequence"/>
</dbReference>
<dbReference type="CDD" id="cd14066">
    <property type="entry name" value="STKc_IRAK"/>
    <property type="match status" value="1"/>
</dbReference>
<comment type="catalytic activity">
    <reaction evidence="18">
        <text>L-seryl-[protein] + ATP = O-phospho-L-seryl-[protein] + ADP + H(+)</text>
        <dbReference type="Rhea" id="RHEA:17989"/>
        <dbReference type="Rhea" id="RHEA-COMP:9863"/>
        <dbReference type="Rhea" id="RHEA-COMP:11604"/>
        <dbReference type="ChEBI" id="CHEBI:15378"/>
        <dbReference type="ChEBI" id="CHEBI:29999"/>
        <dbReference type="ChEBI" id="CHEBI:30616"/>
        <dbReference type="ChEBI" id="CHEBI:83421"/>
        <dbReference type="ChEBI" id="CHEBI:456216"/>
        <dbReference type="EC" id="2.7.11.1"/>
    </reaction>
</comment>
<proteinExistence type="predicted"/>
<evidence type="ECO:0000256" key="1">
    <source>
        <dbReference type="ARBA" id="ARBA00004479"/>
    </source>
</evidence>
<dbReference type="InterPro" id="IPR008271">
    <property type="entry name" value="Ser/Thr_kinase_AS"/>
</dbReference>
<dbReference type="InterPro" id="IPR001480">
    <property type="entry name" value="Bulb-type_lectin_dom"/>
</dbReference>
<evidence type="ECO:0000256" key="5">
    <source>
        <dbReference type="ARBA" id="ARBA00022679"/>
    </source>
</evidence>
<keyword evidence="4" id="KW-0245">EGF-like domain</keyword>
<keyword evidence="9 19" id="KW-0547">Nucleotide-binding</keyword>
<accession>A0AAD9WSX8</accession>
<keyword evidence="5" id="KW-0808">Transferase</keyword>
<keyword evidence="23" id="KW-1185">Reference proteome</keyword>
<keyword evidence="12 20" id="KW-1133">Transmembrane helix</keyword>
<dbReference type="Pfam" id="PF00069">
    <property type="entry name" value="Pkinase"/>
    <property type="match status" value="1"/>
</dbReference>
<evidence type="ECO:0000313" key="22">
    <source>
        <dbReference type="EMBL" id="KAK2641343.1"/>
    </source>
</evidence>
<evidence type="ECO:0000256" key="17">
    <source>
        <dbReference type="ARBA" id="ARBA00047899"/>
    </source>
</evidence>
<keyword evidence="7" id="KW-0732">Signal</keyword>
<evidence type="ECO:0000256" key="10">
    <source>
        <dbReference type="ARBA" id="ARBA00022777"/>
    </source>
</evidence>
<dbReference type="FunFam" id="1.10.510.10:FF:000237">
    <property type="entry name" value="G-type lectin S-receptor-like serine/threonine-protein kinase"/>
    <property type="match status" value="1"/>
</dbReference>
<protein>
    <recommendedName>
        <fullName evidence="2">non-specific serine/threonine protein kinase</fullName>
        <ecNumber evidence="2">2.7.11.1</ecNumber>
    </recommendedName>
</protein>
<dbReference type="Gene3D" id="3.30.200.20">
    <property type="entry name" value="Phosphorylase Kinase, domain 1"/>
    <property type="match status" value="1"/>
</dbReference>
<evidence type="ECO:0000256" key="13">
    <source>
        <dbReference type="ARBA" id="ARBA00023136"/>
    </source>
</evidence>
<dbReference type="InterPro" id="IPR051343">
    <property type="entry name" value="G-type_lectin_kinases/EP1-like"/>
</dbReference>
<comment type="subcellular location">
    <subcellularLocation>
        <location evidence="1">Membrane</location>
        <topology evidence="1">Single-pass type I membrane protein</topology>
    </subcellularLocation>
</comment>
<evidence type="ECO:0000256" key="15">
    <source>
        <dbReference type="ARBA" id="ARBA00023170"/>
    </source>
</evidence>
<evidence type="ECO:0000259" key="21">
    <source>
        <dbReference type="PROSITE" id="PS50011"/>
    </source>
</evidence>
<dbReference type="GO" id="GO:0030246">
    <property type="term" value="F:carbohydrate binding"/>
    <property type="evidence" value="ECO:0007669"/>
    <property type="project" value="UniProtKB-KW"/>
</dbReference>
<comment type="catalytic activity">
    <reaction evidence="17">
        <text>L-threonyl-[protein] + ATP = O-phospho-L-threonyl-[protein] + ADP + H(+)</text>
        <dbReference type="Rhea" id="RHEA:46608"/>
        <dbReference type="Rhea" id="RHEA-COMP:11060"/>
        <dbReference type="Rhea" id="RHEA-COMP:11605"/>
        <dbReference type="ChEBI" id="CHEBI:15378"/>
        <dbReference type="ChEBI" id="CHEBI:30013"/>
        <dbReference type="ChEBI" id="CHEBI:30616"/>
        <dbReference type="ChEBI" id="CHEBI:61977"/>
        <dbReference type="ChEBI" id="CHEBI:456216"/>
        <dbReference type="EC" id="2.7.11.1"/>
    </reaction>
</comment>
<dbReference type="CDD" id="cd01098">
    <property type="entry name" value="PAN_AP_plant"/>
    <property type="match status" value="1"/>
</dbReference>
<sequence length="672" mass="76158">MLDTGNFVLASHDSSNLWESFDHPTDTILPTQTMNQGSKLVASISDTNYSSGRFMFTLETDGNVVMYTTDFPLGTTNYAYWSTQTSVDSGFQLYYNRSGHIYIEVDNGSISNEIISNLVSPNFSQRVILDYDGIFRHYIYLNNFDSSAGQWSSLSNLPRNICMAIEGPTGSGACGFNSFCSLGNDQRKKCHCPPGYTFLEPDDVMKGCKQDFAPHSCHKASEETDLFEFIEMVHTDWPRINYEHFGGVSEEYCKHACLSDCFCSVVMYQNEECWKKRLPLTNGRNDPGISGKTMIKVRTANSSSISGSSDSKKEQHIILSALLGSSIFLDLLLLLVAFIFLYHFNRMKPVKVQPQRVMSTMNLQNFTYNELEKITWGFTEELGNGAFGTVYKGVLASENNKFVAVKKLDNAASEGEREFKAEATAIGQTNHKNLVQLLGFCDEGRHRLLVFEYMNNCSLANFLFGKSRPNWHDRMQIAIGTARGLFYLHEECTNQIIHCDIKPQNILLDNTFTSRISDFGLAKILKADQTRTTTAIRGTKGYVAPEWLKNMPITVKVDVYSFGILLLELICCRKNFEPNVENENEMILADWAYECYKAEILHLLVENDEEALRDMNRLKKYVMITIWCIQEDPLLRPTMKKVTQMLEGDVEVSIPLDPSKSICSTCIKHIQN</sequence>
<dbReference type="GO" id="GO:0005524">
    <property type="term" value="F:ATP binding"/>
    <property type="evidence" value="ECO:0007669"/>
    <property type="project" value="UniProtKB-UniRule"/>
</dbReference>
<evidence type="ECO:0000313" key="23">
    <source>
        <dbReference type="Proteomes" id="UP001280121"/>
    </source>
</evidence>
<evidence type="ECO:0000256" key="4">
    <source>
        <dbReference type="ARBA" id="ARBA00022536"/>
    </source>
</evidence>
<keyword evidence="16" id="KW-0325">Glycoprotein</keyword>
<evidence type="ECO:0000256" key="9">
    <source>
        <dbReference type="ARBA" id="ARBA00022741"/>
    </source>
</evidence>
<keyword evidence="3" id="KW-0723">Serine/threonine-protein kinase</keyword>
<dbReference type="InterPro" id="IPR036426">
    <property type="entry name" value="Bulb-type_lectin_dom_sf"/>
</dbReference>
<dbReference type="InterPro" id="IPR000719">
    <property type="entry name" value="Prot_kinase_dom"/>
</dbReference>
<dbReference type="EC" id="2.7.11.1" evidence="2"/>
<dbReference type="PROSITE" id="PS00107">
    <property type="entry name" value="PROTEIN_KINASE_ATP"/>
    <property type="match status" value="1"/>
</dbReference>
<dbReference type="PROSITE" id="PS00108">
    <property type="entry name" value="PROTEIN_KINASE_ST"/>
    <property type="match status" value="1"/>
</dbReference>
<feature type="transmembrane region" description="Helical" evidence="20">
    <location>
        <begin position="317"/>
        <end position="342"/>
    </location>
</feature>
<evidence type="ECO:0000256" key="11">
    <source>
        <dbReference type="ARBA" id="ARBA00022840"/>
    </source>
</evidence>
<evidence type="ECO:0000256" key="20">
    <source>
        <dbReference type="SAM" id="Phobius"/>
    </source>
</evidence>
<evidence type="ECO:0000256" key="2">
    <source>
        <dbReference type="ARBA" id="ARBA00012513"/>
    </source>
</evidence>
<dbReference type="SUPFAM" id="SSF56112">
    <property type="entry name" value="Protein kinase-like (PK-like)"/>
    <property type="match status" value="1"/>
</dbReference>
<organism evidence="22 23">
    <name type="scientific">Dipteronia dyeriana</name>
    <dbReference type="NCBI Taxonomy" id="168575"/>
    <lineage>
        <taxon>Eukaryota</taxon>
        <taxon>Viridiplantae</taxon>
        <taxon>Streptophyta</taxon>
        <taxon>Embryophyta</taxon>
        <taxon>Tracheophyta</taxon>
        <taxon>Spermatophyta</taxon>
        <taxon>Magnoliopsida</taxon>
        <taxon>eudicotyledons</taxon>
        <taxon>Gunneridae</taxon>
        <taxon>Pentapetalae</taxon>
        <taxon>rosids</taxon>
        <taxon>malvids</taxon>
        <taxon>Sapindales</taxon>
        <taxon>Sapindaceae</taxon>
        <taxon>Hippocastanoideae</taxon>
        <taxon>Acereae</taxon>
        <taxon>Dipteronia</taxon>
    </lineage>
</organism>
<dbReference type="SMART" id="SM00220">
    <property type="entry name" value="S_TKc"/>
    <property type="match status" value="1"/>
</dbReference>
<keyword evidence="11 19" id="KW-0067">ATP-binding</keyword>
<comment type="caution">
    <text evidence="22">The sequence shown here is derived from an EMBL/GenBank/DDBJ whole genome shotgun (WGS) entry which is preliminary data.</text>
</comment>
<dbReference type="FunFam" id="3.30.200.20:FF:000059">
    <property type="entry name" value="S-receptor-like serine/threonine-protein kinase"/>
    <property type="match status" value="1"/>
</dbReference>
<dbReference type="InterPro" id="IPR017441">
    <property type="entry name" value="Protein_kinase_ATP_BS"/>
</dbReference>
<gene>
    <name evidence="22" type="ORF">Ddye_023106</name>
</gene>
<keyword evidence="8" id="KW-0430">Lectin</keyword>
<evidence type="ECO:0000256" key="16">
    <source>
        <dbReference type="ARBA" id="ARBA00023180"/>
    </source>
</evidence>
<keyword evidence="13 20" id="KW-0472">Membrane</keyword>
<evidence type="ECO:0000256" key="14">
    <source>
        <dbReference type="ARBA" id="ARBA00023157"/>
    </source>
</evidence>
<dbReference type="SUPFAM" id="SSF51110">
    <property type="entry name" value="alpha-D-mannose-specific plant lectins"/>
    <property type="match status" value="1"/>
</dbReference>
<evidence type="ECO:0000256" key="6">
    <source>
        <dbReference type="ARBA" id="ARBA00022692"/>
    </source>
</evidence>
<evidence type="ECO:0000256" key="19">
    <source>
        <dbReference type="PROSITE-ProRule" id="PRU10141"/>
    </source>
</evidence>
<evidence type="ECO:0000256" key="3">
    <source>
        <dbReference type="ARBA" id="ARBA00022527"/>
    </source>
</evidence>